<evidence type="ECO:0000259" key="5">
    <source>
        <dbReference type="PROSITE" id="PS51084"/>
    </source>
</evidence>
<dbReference type="CDD" id="cd01275">
    <property type="entry name" value="FHIT"/>
    <property type="match status" value="1"/>
</dbReference>
<dbReference type="GO" id="GO:0016787">
    <property type="term" value="F:hydrolase activity"/>
    <property type="evidence" value="ECO:0007669"/>
    <property type="project" value="UniProtKB-KW"/>
</dbReference>
<dbReference type="InterPro" id="IPR039383">
    <property type="entry name" value="FHIT"/>
</dbReference>
<dbReference type="SUPFAM" id="SSF54197">
    <property type="entry name" value="HIT-like"/>
    <property type="match status" value="1"/>
</dbReference>
<dbReference type="RefSeq" id="WP_066665767.1">
    <property type="nucleotide sequence ID" value="NZ_LYVF01000002.1"/>
</dbReference>
<dbReference type="STRING" id="1838280.A6M21_01760"/>
<dbReference type="Proteomes" id="UP000078532">
    <property type="component" value="Unassembled WGS sequence"/>
</dbReference>
<evidence type="ECO:0000313" key="7">
    <source>
        <dbReference type="Proteomes" id="UP000078532"/>
    </source>
</evidence>
<protein>
    <submittedName>
        <fullName evidence="6">HIT family hydrolase</fullName>
    </submittedName>
</protein>
<comment type="caution">
    <text evidence="6">The sequence shown here is derived from an EMBL/GenBank/DDBJ whole genome shotgun (WGS) entry which is preliminary data.</text>
</comment>
<accession>A0A1B7LKG2</accession>
<dbReference type="InterPro" id="IPR052908">
    <property type="entry name" value="AP-4-A_phosphorylase"/>
</dbReference>
<evidence type="ECO:0000256" key="3">
    <source>
        <dbReference type="PIRSR" id="PIRSR639383-2"/>
    </source>
</evidence>
<evidence type="ECO:0000256" key="4">
    <source>
        <dbReference type="PROSITE-ProRule" id="PRU00464"/>
    </source>
</evidence>
<dbReference type="InterPro" id="IPR011146">
    <property type="entry name" value="HIT-like"/>
</dbReference>
<gene>
    <name evidence="6" type="ORF">A6M21_01760</name>
</gene>
<proteinExistence type="predicted"/>
<dbReference type="EMBL" id="LYVF01000002">
    <property type="protein sequence ID" value="OAT87049.1"/>
    <property type="molecule type" value="Genomic_DNA"/>
</dbReference>
<feature type="short sequence motif" description="Histidine triad motif" evidence="4">
    <location>
        <begin position="117"/>
        <end position="121"/>
    </location>
</feature>
<keyword evidence="1" id="KW-0547">Nucleotide-binding</keyword>
<dbReference type="Pfam" id="PF01230">
    <property type="entry name" value="HIT"/>
    <property type="match status" value="1"/>
</dbReference>
<feature type="binding site" evidence="3">
    <location>
        <position position="121"/>
    </location>
    <ligand>
        <name>substrate</name>
    </ligand>
</feature>
<dbReference type="GO" id="GO:0000166">
    <property type="term" value="F:nucleotide binding"/>
    <property type="evidence" value="ECO:0007669"/>
    <property type="project" value="UniProtKB-KW"/>
</dbReference>
<organism evidence="6 7">
    <name type="scientific">Desulfotomaculum copahuensis</name>
    <dbReference type="NCBI Taxonomy" id="1838280"/>
    <lineage>
        <taxon>Bacteria</taxon>
        <taxon>Bacillati</taxon>
        <taxon>Bacillota</taxon>
        <taxon>Clostridia</taxon>
        <taxon>Eubacteriales</taxon>
        <taxon>Desulfotomaculaceae</taxon>
        <taxon>Desulfotomaculum</taxon>
    </lineage>
</organism>
<reference evidence="6 7" key="1">
    <citation type="submission" date="2016-04" db="EMBL/GenBank/DDBJ databases">
        <authorList>
            <person name="Evans L.H."/>
            <person name="Alamgir A."/>
            <person name="Owens N."/>
            <person name="Weber N.D."/>
            <person name="Virtaneva K."/>
            <person name="Barbian K."/>
            <person name="Babar A."/>
            <person name="Rosenke K."/>
        </authorList>
    </citation>
    <scope>NUCLEOTIDE SEQUENCE [LARGE SCALE GENOMIC DNA]</scope>
    <source>
        <strain evidence="6 7">LMa1</strain>
    </source>
</reference>
<sequence length="165" mass="18496">MERIWAPWRTVYVGKDHGSGCIFCEKLNSSEDETNYLLWRGDGVFVLLNLYPYNNGHLLVAPKRHVGDLTELNADELLEIGRTTQHMIRLLRAAFHPDGFNVGVNLGTIAGAGIPGHCHVHIVPRWGGDNNFMPVLGDVRVISEGLNLTYRKLKEAMAREPEGEH</sequence>
<dbReference type="PANTHER" id="PTHR42997:SF1">
    <property type="entry name" value="AP-4-A PHOSPHORYLASE"/>
    <property type="match status" value="1"/>
</dbReference>
<dbReference type="PANTHER" id="PTHR42997">
    <property type="entry name" value="HIT FAMILY HYDROLASE"/>
    <property type="match status" value="1"/>
</dbReference>
<feature type="active site" description="Tele-AMP-histidine intermediate" evidence="2">
    <location>
        <position position="119"/>
    </location>
</feature>
<dbReference type="OrthoDB" id="9784774at2"/>
<dbReference type="InterPro" id="IPR036265">
    <property type="entry name" value="HIT-like_sf"/>
</dbReference>
<evidence type="ECO:0000256" key="2">
    <source>
        <dbReference type="PIRSR" id="PIRSR639383-1"/>
    </source>
</evidence>
<dbReference type="PROSITE" id="PS51084">
    <property type="entry name" value="HIT_2"/>
    <property type="match status" value="1"/>
</dbReference>
<dbReference type="AlphaFoldDB" id="A0A1B7LKG2"/>
<feature type="binding site" evidence="3">
    <location>
        <position position="49"/>
    </location>
    <ligand>
        <name>substrate</name>
    </ligand>
</feature>
<keyword evidence="7" id="KW-1185">Reference proteome</keyword>
<evidence type="ECO:0000256" key="1">
    <source>
        <dbReference type="ARBA" id="ARBA00022741"/>
    </source>
</evidence>
<name>A0A1B7LKG2_9FIRM</name>
<feature type="domain" description="HIT" evidence="5">
    <location>
        <begin position="22"/>
        <end position="132"/>
    </location>
</feature>
<keyword evidence="6" id="KW-0378">Hydrolase</keyword>
<evidence type="ECO:0000313" key="6">
    <source>
        <dbReference type="EMBL" id="OAT87049.1"/>
    </source>
</evidence>
<dbReference type="Gene3D" id="3.30.428.10">
    <property type="entry name" value="HIT-like"/>
    <property type="match status" value="1"/>
</dbReference>